<keyword evidence="3" id="KW-0812">Transmembrane</keyword>
<feature type="coiled-coil region" evidence="1">
    <location>
        <begin position="462"/>
        <end position="489"/>
    </location>
</feature>
<feature type="transmembrane region" description="Helical" evidence="3">
    <location>
        <begin position="540"/>
        <end position="559"/>
    </location>
</feature>
<evidence type="ECO:0000256" key="1">
    <source>
        <dbReference type="SAM" id="Coils"/>
    </source>
</evidence>
<keyword evidence="3" id="KW-0472">Membrane</keyword>
<dbReference type="Proteomes" id="UP000800200">
    <property type="component" value="Unassembled WGS sequence"/>
</dbReference>
<dbReference type="EMBL" id="ML994675">
    <property type="protein sequence ID" value="KAF2178428.1"/>
    <property type="molecule type" value="Genomic_DNA"/>
</dbReference>
<feature type="transmembrane region" description="Helical" evidence="3">
    <location>
        <begin position="507"/>
        <end position="528"/>
    </location>
</feature>
<organism evidence="4 5">
    <name type="scientific">Zopfia rhizophila CBS 207.26</name>
    <dbReference type="NCBI Taxonomy" id="1314779"/>
    <lineage>
        <taxon>Eukaryota</taxon>
        <taxon>Fungi</taxon>
        <taxon>Dikarya</taxon>
        <taxon>Ascomycota</taxon>
        <taxon>Pezizomycotina</taxon>
        <taxon>Dothideomycetes</taxon>
        <taxon>Dothideomycetes incertae sedis</taxon>
        <taxon>Zopfiaceae</taxon>
        <taxon>Zopfia</taxon>
    </lineage>
</organism>
<evidence type="ECO:0000256" key="3">
    <source>
        <dbReference type="SAM" id="Phobius"/>
    </source>
</evidence>
<keyword evidence="3" id="KW-1133">Transmembrane helix</keyword>
<evidence type="ECO:0008006" key="6">
    <source>
        <dbReference type="Google" id="ProtNLM"/>
    </source>
</evidence>
<accession>A0A6A6DJ01</accession>
<sequence length="612" mass="70006">MPVQSKFTRSPYLECFRKDWPAIFQEDRKPPEEKSYVEDASGDHLLCFLQDYDEDVPFSEADEVMTFCREVHSSVLRRHDSGQRKAAWLDDRLWSYYKILGTPQTPAQNEANAASERPGRPRTRNTQLQATDTARSFSQDVTDHKITGISASNLPFREYEAPLSAAALFRYLKQKRFRHAVLPDADRRLIYISDLSPPFILALTETAPRHQVPALRDALFKHLALQTSMRVKISDRDYTVFQMDFHMPFCALRRGRPEEYFRDGVKPRRKWRDISFLANGMGIHEAQISFTICGPAESRWVAYAFVDTDFDEDKEMGADEFDYTSMLADQIASDGEVDANRPIFNPREYYLLIVSIRLKQVVKEWAGLVQIVEKGIEAHMDGPPSLHKATGSRPQEDEDTMATFDWTQKILETLSYLLGGFSKTNEAWKRFASDDGDIGYFSDLENVVNPSWKHMQRSLFDIKEKFEDLEGLQRRLERLEQRCQKSANILQLRLTLENNRMAKLNGFTSEIMISVISPPVVVSAVFAIPQPFGTFRRNGASFALAILVVFAVLQLLIMFRGRVPLWTHWSKLMATKGKLLPGGFNLCGRLSRLGRSSRSRSDIAPGESATLP</sequence>
<keyword evidence="5" id="KW-1185">Reference proteome</keyword>
<feature type="compositionally biased region" description="Polar residues" evidence="2">
    <location>
        <begin position="124"/>
        <end position="137"/>
    </location>
</feature>
<feature type="region of interest" description="Disordered" evidence="2">
    <location>
        <begin position="105"/>
        <end position="137"/>
    </location>
</feature>
<proteinExistence type="predicted"/>
<protein>
    <recommendedName>
        <fullName evidence="6">Cora-domain-containing protein</fullName>
    </recommendedName>
</protein>
<keyword evidence="1" id="KW-0175">Coiled coil</keyword>
<reference evidence="4" key="1">
    <citation type="journal article" date="2020" name="Stud. Mycol.">
        <title>101 Dothideomycetes genomes: a test case for predicting lifestyles and emergence of pathogens.</title>
        <authorList>
            <person name="Haridas S."/>
            <person name="Albert R."/>
            <person name="Binder M."/>
            <person name="Bloem J."/>
            <person name="Labutti K."/>
            <person name="Salamov A."/>
            <person name="Andreopoulos B."/>
            <person name="Baker S."/>
            <person name="Barry K."/>
            <person name="Bills G."/>
            <person name="Bluhm B."/>
            <person name="Cannon C."/>
            <person name="Castanera R."/>
            <person name="Culley D."/>
            <person name="Daum C."/>
            <person name="Ezra D."/>
            <person name="Gonzalez J."/>
            <person name="Henrissat B."/>
            <person name="Kuo A."/>
            <person name="Liang C."/>
            <person name="Lipzen A."/>
            <person name="Lutzoni F."/>
            <person name="Magnuson J."/>
            <person name="Mondo S."/>
            <person name="Nolan M."/>
            <person name="Ohm R."/>
            <person name="Pangilinan J."/>
            <person name="Park H.-J."/>
            <person name="Ramirez L."/>
            <person name="Alfaro M."/>
            <person name="Sun H."/>
            <person name="Tritt A."/>
            <person name="Yoshinaga Y."/>
            <person name="Zwiers L.-H."/>
            <person name="Turgeon B."/>
            <person name="Goodwin S."/>
            <person name="Spatafora J."/>
            <person name="Crous P."/>
            <person name="Grigoriev I."/>
        </authorList>
    </citation>
    <scope>NUCLEOTIDE SEQUENCE</scope>
    <source>
        <strain evidence="4">CBS 207.26</strain>
    </source>
</reference>
<dbReference type="AlphaFoldDB" id="A0A6A6DJ01"/>
<dbReference type="OrthoDB" id="5428055at2759"/>
<name>A0A6A6DJ01_9PEZI</name>
<gene>
    <name evidence="4" type="ORF">K469DRAFT_754507</name>
</gene>
<evidence type="ECO:0000313" key="5">
    <source>
        <dbReference type="Proteomes" id="UP000800200"/>
    </source>
</evidence>
<evidence type="ECO:0000313" key="4">
    <source>
        <dbReference type="EMBL" id="KAF2178428.1"/>
    </source>
</evidence>
<evidence type="ECO:0000256" key="2">
    <source>
        <dbReference type="SAM" id="MobiDB-lite"/>
    </source>
</evidence>